<feature type="repeat" description="TPR" evidence="7">
    <location>
        <begin position="380"/>
        <end position="413"/>
    </location>
</feature>
<feature type="domain" description="EF-hand" evidence="10">
    <location>
        <begin position="6"/>
        <end position="41"/>
    </location>
</feature>
<evidence type="ECO:0000256" key="3">
    <source>
        <dbReference type="ARBA" id="ARBA00022771"/>
    </source>
</evidence>
<dbReference type="Pfam" id="PF00271">
    <property type="entry name" value="Helicase_C"/>
    <property type="match status" value="1"/>
</dbReference>
<comment type="similarity">
    <text evidence="1">Belongs to the SNF2/RAD54 helicase family. RAD16 subfamily.</text>
</comment>
<feature type="repeat" description="TPR" evidence="7">
    <location>
        <begin position="236"/>
        <end position="269"/>
    </location>
</feature>
<dbReference type="Pfam" id="PF00176">
    <property type="entry name" value="SNF2-rel_dom"/>
    <property type="match status" value="1"/>
</dbReference>
<feature type="repeat" description="TPR" evidence="7">
    <location>
        <begin position="414"/>
        <end position="447"/>
    </location>
</feature>
<feature type="domain" description="RING-type" evidence="9">
    <location>
        <begin position="1288"/>
        <end position="1328"/>
    </location>
</feature>
<name>A0A816L138_BRANA</name>
<dbReference type="InterPro" id="IPR027417">
    <property type="entry name" value="P-loop_NTPase"/>
</dbReference>
<organism evidence="13">
    <name type="scientific">Brassica napus</name>
    <name type="common">Rape</name>
    <dbReference type="NCBI Taxonomy" id="3708"/>
    <lineage>
        <taxon>Eukaryota</taxon>
        <taxon>Viridiplantae</taxon>
        <taxon>Streptophyta</taxon>
        <taxon>Embryophyta</taxon>
        <taxon>Tracheophyta</taxon>
        <taxon>Spermatophyta</taxon>
        <taxon>Magnoliopsida</taxon>
        <taxon>eudicotyledons</taxon>
        <taxon>Gunneridae</taxon>
        <taxon>Pentapetalae</taxon>
        <taxon>rosids</taxon>
        <taxon>malvids</taxon>
        <taxon>Brassicales</taxon>
        <taxon>Brassicaceae</taxon>
        <taxon>Brassiceae</taxon>
        <taxon>Brassica</taxon>
    </lineage>
</organism>
<dbReference type="SUPFAM" id="SSF52540">
    <property type="entry name" value="P-loop containing nucleoside triphosphate hydrolases"/>
    <property type="match status" value="2"/>
</dbReference>
<dbReference type="SMART" id="SM00490">
    <property type="entry name" value="HELICc"/>
    <property type="match status" value="1"/>
</dbReference>
<evidence type="ECO:0000256" key="8">
    <source>
        <dbReference type="SAM" id="MobiDB-lite"/>
    </source>
</evidence>
<dbReference type="Pfam" id="PF13432">
    <property type="entry name" value="TPR_16"/>
    <property type="match status" value="2"/>
</dbReference>
<feature type="domain" description="Helicase ATP-binding" evidence="11">
    <location>
        <begin position="929"/>
        <end position="1121"/>
    </location>
</feature>
<keyword evidence="2" id="KW-0479">Metal-binding</keyword>
<evidence type="ECO:0000256" key="4">
    <source>
        <dbReference type="ARBA" id="ARBA00022801"/>
    </source>
</evidence>
<dbReference type="PROSITE" id="PS50293">
    <property type="entry name" value="TPR_REGION"/>
    <property type="match status" value="2"/>
</dbReference>
<feature type="region of interest" description="Disordered" evidence="8">
    <location>
        <begin position="491"/>
        <end position="510"/>
    </location>
</feature>
<evidence type="ECO:0000256" key="5">
    <source>
        <dbReference type="ARBA" id="ARBA00022833"/>
    </source>
</evidence>
<dbReference type="FunFam" id="1.25.40.10:FF:000195">
    <property type="entry name" value="Putative TPR repeat-containing protein"/>
    <property type="match status" value="1"/>
</dbReference>
<dbReference type="Gene3D" id="3.30.40.10">
    <property type="entry name" value="Zinc/RING finger domain, C3HC4 (zinc finger)"/>
    <property type="match status" value="1"/>
</dbReference>
<dbReference type="PROSITE" id="PS50005">
    <property type="entry name" value="TPR"/>
    <property type="match status" value="4"/>
</dbReference>
<dbReference type="FunFam" id="1.25.40.10:FF:000332">
    <property type="entry name" value="Putative tpr repeat-containing protein"/>
    <property type="match status" value="1"/>
</dbReference>
<dbReference type="EMBL" id="HG994369">
    <property type="protein sequence ID" value="CAF1923768.1"/>
    <property type="molecule type" value="Genomic_DNA"/>
</dbReference>
<keyword evidence="7" id="KW-0802">TPR repeat</keyword>
<feature type="compositionally biased region" description="Basic residues" evidence="8">
    <location>
        <begin position="491"/>
        <end position="501"/>
    </location>
</feature>
<keyword evidence="5" id="KW-0862">Zinc</keyword>
<evidence type="ECO:0000259" key="9">
    <source>
        <dbReference type="PROSITE" id="PS50089"/>
    </source>
</evidence>
<dbReference type="InterPro" id="IPR001841">
    <property type="entry name" value="Znf_RING"/>
</dbReference>
<dbReference type="GO" id="GO:0140096">
    <property type="term" value="F:catalytic activity, acting on a protein"/>
    <property type="evidence" value="ECO:0007669"/>
    <property type="project" value="UniProtKB-ARBA"/>
</dbReference>
<feature type="domain" description="Helicase C-terminal" evidence="12">
    <location>
        <begin position="1369"/>
        <end position="1533"/>
    </location>
</feature>
<dbReference type="InterPro" id="IPR000330">
    <property type="entry name" value="SNF2_N"/>
</dbReference>
<gene>
    <name evidence="13" type="ORF">DARMORV10_C05P03390.1</name>
</gene>
<feature type="compositionally biased region" description="Low complexity" evidence="8">
    <location>
        <begin position="169"/>
        <end position="179"/>
    </location>
</feature>
<dbReference type="SUPFAM" id="SSF48452">
    <property type="entry name" value="TPR-like"/>
    <property type="match status" value="1"/>
</dbReference>
<keyword evidence="4" id="KW-0378">Hydrolase</keyword>
<dbReference type="InterPro" id="IPR017907">
    <property type="entry name" value="Znf_RING_CS"/>
</dbReference>
<evidence type="ECO:0000256" key="6">
    <source>
        <dbReference type="PROSITE-ProRule" id="PRU00175"/>
    </source>
</evidence>
<dbReference type="InterPro" id="IPR019734">
    <property type="entry name" value="TPR_rpt"/>
</dbReference>
<proteinExistence type="inferred from homology"/>
<evidence type="ECO:0000256" key="2">
    <source>
        <dbReference type="ARBA" id="ARBA00022723"/>
    </source>
</evidence>
<dbReference type="GO" id="GO:0008270">
    <property type="term" value="F:zinc ion binding"/>
    <property type="evidence" value="ECO:0007669"/>
    <property type="project" value="UniProtKB-KW"/>
</dbReference>
<dbReference type="InterPro" id="IPR049730">
    <property type="entry name" value="SNF2/RAD54-like_C"/>
</dbReference>
<dbReference type="InterPro" id="IPR011992">
    <property type="entry name" value="EF-hand-dom_pair"/>
</dbReference>
<sequence>MATRGSRSEKVKRIFQQFDGNRDGGLNREEMAALVVAVNPRVKFSDEQINAILDEVFRTYAEFIDPAKGLTYDGLLRTYDDGAGDVDRDFDALGLELNPEETIIAKGGSEAASSSSIADERAVEAQKKQRTAAWAVSPNHGIVFDDTWKLVDDLEILIKRLKSKQEKVNNNSNNSNNNNADAFSDAGWSRELGPSTELSDKRIYWEESSHDYNVFVKELGVLRSKADGARSREEAFDGHMAIGRVLYEHQLFKEALVSFKRACELQPTDVRPHFKAGNCLYVLGKCKESKEEFLLALEAAESGGNQWAYLLPQIYVNLGISLEGEGMVLSACEYYREAAILCPTHYRALKLLGSALFGVGEYRAAVKALEEAIYLKPDYADAHCDLASSLHSMGEDERAIEVFQRAIDLKPGHVDALYNLGGLYMDLGRFQRASEMYTRVLAVWPNHWRAQLNKAVSLLGAGETEEAKRALKEALKLTNRVELHDAVSHLKHLQKKKKGKKNGNGNGGEGGPFIVVEASKFKTVGEKTTLRPDLATALQVRAFQKVTRLGKCDVEGLRKEMRDNDVPVSYSGSGGPTKSIRKPNLEEILRRLLISLKPETFQGAIKAINERILSVLDDSGSGRVDMGMFYAVIAPLCGGHSDKRKRVAFEALLWRPVNEGSSQITKTDADKYIKLLRAIYIPSHGMSEMLEVHGEEGGDSSVTVTFNQFLAMFDDPDWGFGIMSTILKLEGNDRNRHGNHVCSVCRYPVIGSRFKEVKARFSLCNQCYSEGKVPPSFKQEEYKFREYGSEAEAMKAKCVCFSGQLLLLLLELSPLDVLRATILINPNSPIAYRQFSGRGMKIQPGKKAIHPFNEVDNVEEDGDDESSSDGKRLWEIREKEDQKWIDEHETEDGDLDHLNNVITETAEPPPDLIIPLLRYQKEFLAWATKQEQSAVRGGILADEMGMGKTIQAISLVLARREAARALFRETMGLTLVICPLVAVSQWSDEIERCTSPGSAKVLVYHGAKKVKNAEEFKKYDFVLTTYSTLESGYRGCIVSSKTEQTLEEDQIGKVVREKPIFHSIRWNRIILDEAHNIKERRSKTARAVFALEAKYRWALSGTPFQNNIGELYSLVRFLQIRPYSYYLCKDCDCELLDFPTNSRCQCSDNAWRHFCWWNKNFVNMIKGNAERIKRAMIFLKHKILKDILIRRTKLGRSADLALPPRIITLRRDALDIKEFDYYESLYKQSQAQFNTYVEAGTLMTNYAHIFDLLTRLRQAVDHPYLVVYSQSSGANANLNDENKKESECGLCHEPAEDSVVTSCAHVFCKACLIDFSASLGKVSCPTCSKLLTMDLTTNADTEQQAESKTTLKGLRASSIMNQLKLDDFQTSTKIEALREEIRLMVERDRSAKAIVFSQFTSFLELIDYTLGKCGVSCVQLVGTMSKAARDVAINKFREDPDCKVFLMSMKVGVVALNLTVASHVFIMEPWWNPAVERQAQDRIHRIGQYKPIRVMKFIIENTVEERILKLQKKKELLFETTVDGSQRGIGKWTSEDYKFLFTT</sequence>
<dbReference type="GO" id="GO:0005737">
    <property type="term" value="C:cytoplasm"/>
    <property type="evidence" value="ECO:0007669"/>
    <property type="project" value="UniProtKB-ARBA"/>
</dbReference>
<dbReference type="FunFam" id="1.25.40.10:FF:000466">
    <property type="entry name" value="Putative TPR repeat-containing protein"/>
    <property type="match status" value="1"/>
</dbReference>
<accession>A0A816L138</accession>
<evidence type="ECO:0000256" key="7">
    <source>
        <dbReference type="PROSITE-ProRule" id="PRU00339"/>
    </source>
</evidence>
<dbReference type="Gene3D" id="1.10.238.10">
    <property type="entry name" value="EF-hand"/>
    <property type="match status" value="1"/>
</dbReference>
<feature type="region of interest" description="Disordered" evidence="8">
    <location>
        <begin position="166"/>
        <end position="188"/>
    </location>
</feature>
<dbReference type="SUPFAM" id="SSF47473">
    <property type="entry name" value="EF-hand"/>
    <property type="match status" value="1"/>
</dbReference>
<dbReference type="SMART" id="SM00487">
    <property type="entry name" value="DEXDc"/>
    <property type="match status" value="1"/>
</dbReference>
<dbReference type="GO" id="GO:0005509">
    <property type="term" value="F:calcium ion binding"/>
    <property type="evidence" value="ECO:0007669"/>
    <property type="project" value="InterPro"/>
</dbReference>
<dbReference type="Gene3D" id="3.40.50.300">
    <property type="entry name" value="P-loop containing nucleotide triphosphate hydrolases"/>
    <property type="match status" value="1"/>
</dbReference>
<dbReference type="InterPro" id="IPR018957">
    <property type="entry name" value="Znf_C3HC4_RING-type"/>
</dbReference>
<dbReference type="SUPFAM" id="SSF57850">
    <property type="entry name" value="RING/U-box"/>
    <property type="match status" value="1"/>
</dbReference>
<evidence type="ECO:0000256" key="1">
    <source>
        <dbReference type="ARBA" id="ARBA00008438"/>
    </source>
</evidence>
<dbReference type="CDD" id="cd18793">
    <property type="entry name" value="SF2_C_SNF"/>
    <property type="match status" value="1"/>
</dbReference>
<dbReference type="GO" id="GO:0005524">
    <property type="term" value="F:ATP binding"/>
    <property type="evidence" value="ECO:0007669"/>
    <property type="project" value="InterPro"/>
</dbReference>
<dbReference type="InterPro" id="IPR013083">
    <property type="entry name" value="Znf_RING/FYVE/PHD"/>
</dbReference>
<keyword evidence="3 6" id="KW-0863">Zinc-finger</keyword>
<dbReference type="PROSITE" id="PS50089">
    <property type="entry name" value="ZF_RING_2"/>
    <property type="match status" value="1"/>
</dbReference>
<dbReference type="GO" id="GO:0016787">
    <property type="term" value="F:hydrolase activity"/>
    <property type="evidence" value="ECO:0007669"/>
    <property type="project" value="UniProtKB-KW"/>
</dbReference>
<dbReference type="Gene3D" id="1.25.40.10">
    <property type="entry name" value="Tetratricopeptide repeat domain"/>
    <property type="match status" value="2"/>
</dbReference>
<evidence type="ECO:0000313" key="13">
    <source>
        <dbReference type="EMBL" id="CAF1923768.1"/>
    </source>
</evidence>
<dbReference type="SMART" id="SM00028">
    <property type="entry name" value="TPR"/>
    <property type="match status" value="7"/>
</dbReference>
<dbReference type="PANTHER" id="PTHR45081:SF1">
    <property type="entry name" value="EF HAND FAMILY PROTEIN, PUTATIVE, EXPRESSED-RELATED"/>
    <property type="match status" value="1"/>
</dbReference>
<dbReference type="PROSITE" id="PS50222">
    <property type="entry name" value="EF_HAND_2"/>
    <property type="match status" value="1"/>
</dbReference>
<dbReference type="PROSITE" id="PS51192">
    <property type="entry name" value="HELICASE_ATP_BIND_1"/>
    <property type="match status" value="1"/>
</dbReference>
<dbReference type="PANTHER" id="PTHR45081">
    <property type="entry name" value="EF HAND FAMILY PROTEIN, PUTATIVE, EXPRESSED-RELATED"/>
    <property type="match status" value="1"/>
</dbReference>
<dbReference type="SMART" id="SM00184">
    <property type="entry name" value="RING"/>
    <property type="match status" value="1"/>
</dbReference>
<evidence type="ECO:0000259" key="12">
    <source>
        <dbReference type="PROSITE" id="PS51194"/>
    </source>
</evidence>
<dbReference type="PROSITE" id="PS00518">
    <property type="entry name" value="ZF_RING_1"/>
    <property type="match status" value="1"/>
</dbReference>
<dbReference type="InterPro" id="IPR038718">
    <property type="entry name" value="SNF2-like_sf"/>
</dbReference>
<dbReference type="InterPro" id="IPR014001">
    <property type="entry name" value="Helicase_ATP-bd"/>
</dbReference>
<evidence type="ECO:0000259" key="10">
    <source>
        <dbReference type="PROSITE" id="PS50222"/>
    </source>
</evidence>
<protein>
    <submittedName>
        <fullName evidence="13">(rape) hypothetical protein</fullName>
    </submittedName>
</protein>
<dbReference type="PROSITE" id="PS51194">
    <property type="entry name" value="HELICASE_CTER"/>
    <property type="match status" value="1"/>
</dbReference>
<dbReference type="Gene3D" id="3.40.50.10810">
    <property type="entry name" value="Tandem AAA-ATPase domain"/>
    <property type="match status" value="1"/>
</dbReference>
<dbReference type="FunFam" id="1.10.238.10:FF:000173">
    <property type="entry name" value="uncharacterized TPR repeat-containing protein At1g05150-like"/>
    <property type="match status" value="1"/>
</dbReference>
<feature type="repeat" description="TPR" evidence="7">
    <location>
        <begin position="346"/>
        <end position="379"/>
    </location>
</feature>
<evidence type="ECO:0000259" key="11">
    <source>
        <dbReference type="PROSITE" id="PS51192"/>
    </source>
</evidence>
<dbReference type="InterPro" id="IPR001650">
    <property type="entry name" value="Helicase_C-like"/>
</dbReference>
<dbReference type="CDD" id="cd18008">
    <property type="entry name" value="DEXDc_SHPRH-like"/>
    <property type="match status" value="1"/>
</dbReference>
<reference evidence="13" key="1">
    <citation type="submission" date="2021-01" db="EMBL/GenBank/DDBJ databases">
        <authorList>
            <consortium name="Genoscope - CEA"/>
            <person name="William W."/>
        </authorList>
    </citation>
    <scope>NUCLEOTIDE SEQUENCE</scope>
</reference>
<dbReference type="Pfam" id="PF00097">
    <property type="entry name" value="zf-C3HC4"/>
    <property type="match status" value="1"/>
</dbReference>
<dbReference type="InterPro" id="IPR002048">
    <property type="entry name" value="EF_hand_dom"/>
</dbReference>
<dbReference type="Proteomes" id="UP001295469">
    <property type="component" value="Chromosome C05"/>
</dbReference>
<dbReference type="InterPro" id="IPR011990">
    <property type="entry name" value="TPR-like_helical_dom_sf"/>
</dbReference>